<evidence type="ECO:0000256" key="3">
    <source>
        <dbReference type="ARBA" id="ARBA00022576"/>
    </source>
</evidence>
<dbReference type="AlphaFoldDB" id="A0A917MZZ4"/>
<dbReference type="GO" id="GO:0006520">
    <property type="term" value="P:amino acid metabolic process"/>
    <property type="evidence" value="ECO:0007669"/>
    <property type="project" value="InterPro"/>
</dbReference>
<evidence type="ECO:0000256" key="2">
    <source>
        <dbReference type="ARBA" id="ARBA00007441"/>
    </source>
</evidence>
<dbReference type="Pfam" id="PF00155">
    <property type="entry name" value="Aminotran_1_2"/>
    <property type="match status" value="1"/>
</dbReference>
<organism evidence="7 8">
    <name type="scientific">Filimonas zeae</name>
    <dbReference type="NCBI Taxonomy" id="1737353"/>
    <lineage>
        <taxon>Bacteria</taxon>
        <taxon>Pseudomonadati</taxon>
        <taxon>Bacteroidota</taxon>
        <taxon>Chitinophagia</taxon>
        <taxon>Chitinophagales</taxon>
        <taxon>Chitinophagaceae</taxon>
        <taxon>Filimonas</taxon>
    </lineage>
</organism>
<protein>
    <submittedName>
        <fullName evidence="7">Aspartate aminotransferase</fullName>
    </submittedName>
</protein>
<evidence type="ECO:0000259" key="6">
    <source>
        <dbReference type="Pfam" id="PF00155"/>
    </source>
</evidence>
<dbReference type="Gene3D" id="3.40.640.10">
    <property type="entry name" value="Type I PLP-dependent aspartate aminotransferase-like (Major domain)"/>
    <property type="match status" value="1"/>
</dbReference>
<sequence length="429" mass="47584">MYYTFPNFTGMSKLSTLAETLIGSEIVRLGNEINDRIRQGEKIYNYTIGDFDPAIFPIPKELEQLIIESYQQGYTNYPPGDGLGELRSAVADFIKDWEGIEYTPNEVLIAAGGRPLIYTIFKTIVDAGDKVIYAVPSWNNNHYTHLTNAVHCVIEATPENNFMPLASDIAPHIKGAALICLCTPQNPTGTTLPEAELKKICELVLEENARRGTDEKKLYVMYDQMYWTLTYVNTQHANPISVNPAMKPYTIFVDGMSKAFAATGVRVGWALGPTHVIGKMKALLSHLGAWSPMAEQKAAASYLKQREAIEKYLAHYKKELEERLNTIYNGFIQLKEKGYAVDAIVPQAAIYLTIKLDLAGKKTAGNQLIADQSAVTSYILDKAKLAVVPFYAFGADKQSPWYRLSVGTCKKEEITAMLAGLEAALATLQ</sequence>
<dbReference type="CDD" id="cd00609">
    <property type="entry name" value="AAT_like"/>
    <property type="match status" value="1"/>
</dbReference>
<keyword evidence="3 7" id="KW-0032">Aminotransferase</keyword>
<dbReference type="InterPro" id="IPR015422">
    <property type="entry name" value="PyrdxlP-dep_Trfase_small"/>
</dbReference>
<proteinExistence type="inferred from homology"/>
<dbReference type="InterPro" id="IPR015421">
    <property type="entry name" value="PyrdxlP-dep_Trfase_major"/>
</dbReference>
<dbReference type="PANTHER" id="PTHR46383:SF1">
    <property type="entry name" value="ASPARTATE AMINOTRANSFERASE"/>
    <property type="match status" value="1"/>
</dbReference>
<evidence type="ECO:0000256" key="4">
    <source>
        <dbReference type="ARBA" id="ARBA00022679"/>
    </source>
</evidence>
<name>A0A917MZZ4_9BACT</name>
<comment type="cofactor">
    <cofactor evidence="1">
        <name>pyridoxal 5'-phosphate</name>
        <dbReference type="ChEBI" id="CHEBI:597326"/>
    </cofactor>
</comment>
<keyword evidence="4" id="KW-0808">Transferase</keyword>
<evidence type="ECO:0000313" key="8">
    <source>
        <dbReference type="Proteomes" id="UP000627292"/>
    </source>
</evidence>
<dbReference type="GO" id="GO:0030170">
    <property type="term" value="F:pyridoxal phosphate binding"/>
    <property type="evidence" value="ECO:0007669"/>
    <property type="project" value="InterPro"/>
</dbReference>
<keyword evidence="8" id="KW-1185">Reference proteome</keyword>
<dbReference type="GO" id="GO:0008483">
    <property type="term" value="F:transaminase activity"/>
    <property type="evidence" value="ECO:0007669"/>
    <property type="project" value="UniProtKB-KW"/>
</dbReference>
<evidence type="ECO:0000256" key="5">
    <source>
        <dbReference type="ARBA" id="ARBA00022898"/>
    </source>
</evidence>
<reference evidence="7" key="1">
    <citation type="journal article" date="2014" name="Int. J. Syst. Evol. Microbiol.">
        <title>Complete genome sequence of Corynebacterium casei LMG S-19264T (=DSM 44701T), isolated from a smear-ripened cheese.</title>
        <authorList>
            <consortium name="US DOE Joint Genome Institute (JGI-PGF)"/>
            <person name="Walter F."/>
            <person name="Albersmeier A."/>
            <person name="Kalinowski J."/>
            <person name="Ruckert C."/>
        </authorList>
    </citation>
    <scope>NUCLEOTIDE SEQUENCE</scope>
    <source>
        <strain evidence="7">CGMCC 1.15290</strain>
    </source>
</reference>
<evidence type="ECO:0000256" key="1">
    <source>
        <dbReference type="ARBA" id="ARBA00001933"/>
    </source>
</evidence>
<dbReference type="Proteomes" id="UP000627292">
    <property type="component" value="Unassembled WGS sequence"/>
</dbReference>
<evidence type="ECO:0000313" key="7">
    <source>
        <dbReference type="EMBL" id="GGH77774.1"/>
    </source>
</evidence>
<keyword evidence="5" id="KW-0663">Pyridoxal phosphate</keyword>
<dbReference type="SUPFAM" id="SSF53383">
    <property type="entry name" value="PLP-dependent transferases"/>
    <property type="match status" value="1"/>
</dbReference>
<dbReference type="PANTHER" id="PTHR46383">
    <property type="entry name" value="ASPARTATE AMINOTRANSFERASE"/>
    <property type="match status" value="1"/>
</dbReference>
<gene>
    <name evidence="7" type="primary">aspB</name>
    <name evidence="7" type="ORF">GCM10011379_44630</name>
</gene>
<comment type="similarity">
    <text evidence="2">Belongs to the class-I pyridoxal-phosphate-dependent aminotransferase family.</text>
</comment>
<reference evidence="7" key="2">
    <citation type="submission" date="2020-09" db="EMBL/GenBank/DDBJ databases">
        <authorList>
            <person name="Sun Q."/>
            <person name="Zhou Y."/>
        </authorList>
    </citation>
    <scope>NUCLEOTIDE SEQUENCE</scope>
    <source>
        <strain evidence="7">CGMCC 1.15290</strain>
    </source>
</reference>
<dbReference type="InterPro" id="IPR050596">
    <property type="entry name" value="AspAT/PAT-like"/>
</dbReference>
<comment type="caution">
    <text evidence="7">The sequence shown here is derived from an EMBL/GenBank/DDBJ whole genome shotgun (WGS) entry which is preliminary data.</text>
</comment>
<dbReference type="EMBL" id="BMIB01000004">
    <property type="protein sequence ID" value="GGH77774.1"/>
    <property type="molecule type" value="Genomic_DNA"/>
</dbReference>
<feature type="domain" description="Aminotransferase class I/classII large" evidence="6">
    <location>
        <begin position="68"/>
        <end position="418"/>
    </location>
</feature>
<dbReference type="InterPro" id="IPR004839">
    <property type="entry name" value="Aminotransferase_I/II_large"/>
</dbReference>
<accession>A0A917MZZ4</accession>
<dbReference type="Gene3D" id="3.90.1150.10">
    <property type="entry name" value="Aspartate Aminotransferase, domain 1"/>
    <property type="match status" value="1"/>
</dbReference>
<dbReference type="InterPro" id="IPR015424">
    <property type="entry name" value="PyrdxlP-dep_Trfase"/>
</dbReference>